<name>A0A395HL95_ASPHC</name>
<dbReference type="RefSeq" id="XP_025546208.1">
    <property type="nucleotide sequence ID" value="XM_025697376.1"/>
</dbReference>
<dbReference type="GeneID" id="37201665"/>
<protein>
    <submittedName>
        <fullName evidence="1">Uncharacterized protein</fullName>
    </submittedName>
</protein>
<keyword evidence="2" id="KW-1185">Reference proteome</keyword>
<evidence type="ECO:0000313" key="2">
    <source>
        <dbReference type="Proteomes" id="UP000248961"/>
    </source>
</evidence>
<sequence>MALSSEKKYLTLILPTALYPTSNTPVLDHLRPSHSPNRPNTTTITIRIPAAPEQTTNPKIHDPRSYPGYNDWAAQESILAACIDEIRRLNPRPRDEEPPQQQQQQQQAIHAVLICGEWMQLYREVRPSETALNGSGLWRFEFPGGKVRLHVEREAGVLAAWAEGIVDCLPIGARLGAYGEFLRLN</sequence>
<dbReference type="Proteomes" id="UP000248961">
    <property type="component" value="Unassembled WGS sequence"/>
</dbReference>
<dbReference type="AlphaFoldDB" id="A0A395HL95"/>
<accession>A0A395HL95</accession>
<dbReference type="VEuPathDB" id="FungiDB:BO97DRAFT_429654"/>
<reference evidence="1 2" key="1">
    <citation type="submission" date="2018-02" db="EMBL/GenBank/DDBJ databases">
        <title>The genomes of Aspergillus section Nigri reveals drivers in fungal speciation.</title>
        <authorList>
            <consortium name="DOE Joint Genome Institute"/>
            <person name="Vesth T.C."/>
            <person name="Nybo J."/>
            <person name="Theobald S."/>
            <person name="Brandl J."/>
            <person name="Frisvad J.C."/>
            <person name="Nielsen K.F."/>
            <person name="Lyhne E.K."/>
            <person name="Kogle M.E."/>
            <person name="Kuo A."/>
            <person name="Riley R."/>
            <person name="Clum A."/>
            <person name="Nolan M."/>
            <person name="Lipzen A."/>
            <person name="Salamov A."/>
            <person name="Henrissat B."/>
            <person name="Wiebenga A."/>
            <person name="De vries R.P."/>
            <person name="Grigoriev I.V."/>
            <person name="Mortensen U.H."/>
            <person name="Andersen M.R."/>
            <person name="Baker S.E."/>
        </authorList>
    </citation>
    <scope>NUCLEOTIDE SEQUENCE [LARGE SCALE GENOMIC DNA]</scope>
    <source>
        <strain evidence="1 2">CBS 101889</strain>
    </source>
</reference>
<evidence type="ECO:0000313" key="1">
    <source>
        <dbReference type="EMBL" id="RAL07054.1"/>
    </source>
</evidence>
<proteinExistence type="predicted"/>
<organism evidence="1 2">
    <name type="scientific">Aspergillus homomorphus (strain CBS 101889)</name>
    <dbReference type="NCBI Taxonomy" id="1450537"/>
    <lineage>
        <taxon>Eukaryota</taxon>
        <taxon>Fungi</taxon>
        <taxon>Dikarya</taxon>
        <taxon>Ascomycota</taxon>
        <taxon>Pezizomycotina</taxon>
        <taxon>Eurotiomycetes</taxon>
        <taxon>Eurotiomycetidae</taxon>
        <taxon>Eurotiales</taxon>
        <taxon>Aspergillaceae</taxon>
        <taxon>Aspergillus</taxon>
        <taxon>Aspergillus subgen. Circumdati</taxon>
    </lineage>
</organism>
<gene>
    <name evidence="1" type="ORF">BO97DRAFT_429654</name>
</gene>
<dbReference type="EMBL" id="KZ824341">
    <property type="protein sequence ID" value="RAL07054.1"/>
    <property type="molecule type" value="Genomic_DNA"/>
</dbReference>